<dbReference type="Gene3D" id="3.50.50.100">
    <property type="match status" value="1"/>
</dbReference>
<evidence type="ECO:0000313" key="10">
    <source>
        <dbReference type="EMBL" id="MCH6169923.1"/>
    </source>
</evidence>
<evidence type="ECO:0000256" key="4">
    <source>
        <dbReference type="ARBA" id="ARBA00022827"/>
    </source>
</evidence>
<dbReference type="PRINTS" id="PR00411">
    <property type="entry name" value="PNDRDTASEI"/>
</dbReference>
<dbReference type="SUPFAM" id="SSF51905">
    <property type="entry name" value="FAD/NAD(P)-binding domain"/>
    <property type="match status" value="2"/>
</dbReference>
<keyword evidence="6" id="KW-0520">NAD</keyword>
<dbReference type="InterPro" id="IPR036188">
    <property type="entry name" value="FAD/NAD-bd_sf"/>
</dbReference>
<evidence type="ECO:0000256" key="5">
    <source>
        <dbReference type="ARBA" id="ARBA00023002"/>
    </source>
</evidence>
<dbReference type="EMBL" id="JAKXMK010000029">
    <property type="protein sequence ID" value="MCH6169923.1"/>
    <property type="molecule type" value="Genomic_DNA"/>
</dbReference>
<dbReference type="RefSeq" id="WP_241040621.1">
    <property type="nucleotide sequence ID" value="NZ_BAAAJF010000032.1"/>
</dbReference>
<dbReference type="PANTHER" id="PTHR43706">
    <property type="entry name" value="NADH DEHYDROGENASE"/>
    <property type="match status" value="1"/>
</dbReference>
<dbReference type="Proteomes" id="UP001299970">
    <property type="component" value="Unassembled WGS sequence"/>
</dbReference>
<sequence length="471" mass="50710">MSADDLSRSTAHRVVIVGGGFAGLFAARALRRGDIAVTLVDSAQHHLFQPLLYQVATGILSEGQIAAPLRDVLKRHTNVECVLAEVVDVNPAGREVVALRPGGERMTLPYDDLIIAAGVQQSYYGHDEFAQWAPGMKTIADALDIRRRVFGAFELAETASDPDEQRRWLTFAVVGAGPTGVELAGQIRELATRTLRSEFRRIRPEDARVLLFDGGTAPLPSFGKSLSGKAAEALQEMGVELHFGSIVSNVDARGIDVRDKAGTTARYEAGTVIWAAGVEAPPLATALAAATDAQQDRAGRIQVGPDLTIPGHPDISVVGDMMSRDELPGVAEVAMQAGLYAGRRVKHKVENPGAREVGPFRYHDLGSAAYLSRGNAIVSAGPLRFAGLPGWLAWLFIHLAFLTGYRNRLSAVITWASSFIRDQRHERTYTTQQIDQLRDVYQAQPGQGRPAVGPAPRHTPASTPDGPARSQ</sequence>
<evidence type="ECO:0000256" key="2">
    <source>
        <dbReference type="ARBA" id="ARBA00012637"/>
    </source>
</evidence>
<comment type="caution">
    <text evidence="10">The sequence shown here is derived from an EMBL/GenBank/DDBJ whole genome shotgun (WGS) entry which is preliminary data.</text>
</comment>
<accession>A0ABS9TN36</accession>
<dbReference type="EC" id="1.6.5.9" evidence="2"/>
<proteinExistence type="inferred from homology"/>
<feature type="domain" description="FAD/NAD(P)-binding" evidence="9">
    <location>
        <begin position="13"/>
        <end position="338"/>
    </location>
</feature>
<dbReference type="PANTHER" id="PTHR43706:SF47">
    <property type="entry name" value="EXTERNAL NADH-UBIQUINONE OXIDOREDUCTASE 1, MITOCHONDRIAL-RELATED"/>
    <property type="match status" value="1"/>
</dbReference>
<name>A0ABS9TN36_9PSEU</name>
<keyword evidence="3" id="KW-0285">Flavoprotein</keyword>
<dbReference type="InterPro" id="IPR045024">
    <property type="entry name" value="NDH-2"/>
</dbReference>
<evidence type="ECO:0000256" key="8">
    <source>
        <dbReference type="SAM" id="MobiDB-lite"/>
    </source>
</evidence>
<evidence type="ECO:0000256" key="3">
    <source>
        <dbReference type="ARBA" id="ARBA00022630"/>
    </source>
</evidence>
<gene>
    <name evidence="10" type="ORF">MMF94_29850</name>
</gene>
<reference evidence="10 11" key="1">
    <citation type="submission" date="2022-03" db="EMBL/GenBank/DDBJ databases">
        <title>Pseudonocardia alaer sp. nov., a novel actinomycete isolated from reed forest soil.</title>
        <authorList>
            <person name="Wang L."/>
        </authorList>
    </citation>
    <scope>NUCLEOTIDE SEQUENCE [LARGE SCALE GENOMIC DNA]</scope>
    <source>
        <strain evidence="10 11">Y-16303</strain>
    </source>
</reference>
<evidence type="ECO:0000256" key="1">
    <source>
        <dbReference type="ARBA" id="ARBA00005272"/>
    </source>
</evidence>
<keyword evidence="11" id="KW-1185">Reference proteome</keyword>
<evidence type="ECO:0000313" key="11">
    <source>
        <dbReference type="Proteomes" id="UP001299970"/>
    </source>
</evidence>
<comment type="similarity">
    <text evidence="1">Belongs to the NADH dehydrogenase family.</text>
</comment>
<comment type="catalytic activity">
    <reaction evidence="7">
        <text>a quinone + NADH + H(+) = a quinol + NAD(+)</text>
        <dbReference type="Rhea" id="RHEA:46160"/>
        <dbReference type="ChEBI" id="CHEBI:15378"/>
        <dbReference type="ChEBI" id="CHEBI:24646"/>
        <dbReference type="ChEBI" id="CHEBI:57540"/>
        <dbReference type="ChEBI" id="CHEBI:57945"/>
        <dbReference type="ChEBI" id="CHEBI:132124"/>
        <dbReference type="EC" id="1.6.5.9"/>
    </reaction>
</comment>
<dbReference type="Pfam" id="PF07992">
    <property type="entry name" value="Pyr_redox_2"/>
    <property type="match status" value="1"/>
</dbReference>
<evidence type="ECO:0000256" key="6">
    <source>
        <dbReference type="ARBA" id="ARBA00023027"/>
    </source>
</evidence>
<evidence type="ECO:0000256" key="7">
    <source>
        <dbReference type="ARBA" id="ARBA00047599"/>
    </source>
</evidence>
<keyword evidence="5" id="KW-0560">Oxidoreductase</keyword>
<keyword evidence="4" id="KW-0274">FAD</keyword>
<organism evidence="10 11">
    <name type="scientific">Pseudonocardia alaniniphila</name>
    <dbReference type="NCBI Taxonomy" id="75291"/>
    <lineage>
        <taxon>Bacteria</taxon>
        <taxon>Bacillati</taxon>
        <taxon>Actinomycetota</taxon>
        <taxon>Actinomycetes</taxon>
        <taxon>Pseudonocardiales</taxon>
        <taxon>Pseudonocardiaceae</taxon>
        <taxon>Pseudonocardia</taxon>
    </lineage>
</organism>
<evidence type="ECO:0000259" key="9">
    <source>
        <dbReference type="Pfam" id="PF07992"/>
    </source>
</evidence>
<dbReference type="PRINTS" id="PR00368">
    <property type="entry name" value="FADPNR"/>
</dbReference>
<feature type="region of interest" description="Disordered" evidence="8">
    <location>
        <begin position="439"/>
        <end position="471"/>
    </location>
</feature>
<dbReference type="InterPro" id="IPR023753">
    <property type="entry name" value="FAD/NAD-binding_dom"/>
</dbReference>
<protein>
    <recommendedName>
        <fullName evidence="2">NADH:ubiquinone reductase (non-electrogenic)</fullName>
        <ecNumber evidence="2">1.6.5.9</ecNumber>
    </recommendedName>
</protein>